<dbReference type="EMBL" id="KZ820237">
    <property type="protein sequence ID" value="PWN48268.1"/>
    <property type="molecule type" value="Genomic_DNA"/>
</dbReference>
<evidence type="ECO:0000313" key="2">
    <source>
        <dbReference type="Proteomes" id="UP000245626"/>
    </source>
</evidence>
<gene>
    <name evidence="1" type="ORF">IE53DRAFT_381488</name>
</gene>
<accession>A0ACD0NR73</accession>
<organism evidence="1 2">
    <name type="scientific">Violaceomyces palustris</name>
    <dbReference type="NCBI Taxonomy" id="1673888"/>
    <lineage>
        <taxon>Eukaryota</taxon>
        <taxon>Fungi</taxon>
        <taxon>Dikarya</taxon>
        <taxon>Basidiomycota</taxon>
        <taxon>Ustilaginomycotina</taxon>
        <taxon>Ustilaginomycetes</taxon>
        <taxon>Violaceomycetales</taxon>
        <taxon>Violaceomycetaceae</taxon>
        <taxon>Violaceomyces</taxon>
    </lineage>
</organism>
<proteinExistence type="predicted"/>
<reference evidence="1 2" key="1">
    <citation type="journal article" date="2018" name="Mol. Biol. Evol.">
        <title>Broad Genomic Sampling Reveals a Smut Pathogenic Ancestry of the Fungal Clade Ustilaginomycotina.</title>
        <authorList>
            <person name="Kijpornyongpan T."/>
            <person name="Mondo S.J."/>
            <person name="Barry K."/>
            <person name="Sandor L."/>
            <person name="Lee J."/>
            <person name="Lipzen A."/>
            <person name="Pangilinan J."/>
            <person name="LaButti K."/>
            <person name="Hainaut M."/>
            <person name="Henrissat B."/>
            <person name="Grigoriev I.V."/>
            <person name="Spatafora J.W."/>
            <person name="Aime M.C."/>
        </authorList>
    </citation>
    <scope>NUCLEOTIDE SEQUENCE [LARGE SCALE GENOMIC DNA]</scope>
    <source>
        <strain evidence="1 2">SA 807</strain>
    </source>
</reference>
<dbReference type="Proteomes" id="UP000245626">
    <property type="component" value="Unassembled WGS sequence"/>
</dbReference>
<name>A0ACD0NR73_9BASI</name>
<sequence length="1347" mass="143813">MFQSISGIVGRKTSTERLTSPLQRSGSINAAQNSSTSKPTVGSINSNSNSNSNSANSSSLTIDKIRHPHLPPLATSPIDLNGSASFSSINRHDSTGSSSSHQGSAANWTSRTNQSLNQPAMQRPPPQLPEEMRAREREKQLLRERELQREREQRESASNKERSGSVSSQASQAHTLASPTLDQAPRYSTQHMESSVTRLLVATKMLLESLTKWSMGQVTETQVSDIYVRLGNDFNTAKVAFGSYGIDMSDLHSVPDDLRACLERCLSEDASPAVLEVHLPRIREIIINLLQGLKVKQAAYKAYLVQRRSASRASITPSSSVSGAKARSSSTRIDRQGVSESSPAPSMRTDATEQDDSRQQDSRRSSSAGANTGSVKSGATSRASGRSAKQIMDDAKAAAVWPASEEAPSQSSSSDEMSRRSSRRGGGANGSLSQSPLKQSTTLPEPEQELPRLVTEYDMDADKRGVQPQAPSTPSPQERASKSGAAGTVRHVLVDPPLKRVSDDEEMEMISTPESKSIGRSPGMTSLSSKASGRFSKNSFKPPIEPGQGQDAVDADPSLKALKSRDALERRASKRFSAYTFTKMGVGQSFGQGFGSGSLGMTMFGGNGAASPAPDRGASTKRASSVRRVVRNPGETDDPRSGNSGGGLGTPRQADYFAHARTKSSKVPTADVAEAIDEVRTPTSSSAGGEALERVGSTDSYSQGSRGFMRSPRGNQALLAPGDGTGRIMSQAISSTDSLPYIDAQLAPPSESGAEEYEVPPVPPLPSPKERARLDAAQDRSSRGTLTNWSPGATASNQLHIYLQLGRQTRKATLELDEGAPGSSRGITVARLRMLFIDRFAYSPGKDDFPAIYIKDPVSRVSYELENLADVQEGCLLTLNIEPLDQVKQHLDLSLGAITRELRELKAAVSERDGRELAKRYSHSFASDALATPSIAAAAANVTPTKISDSQFQAAGQRVAQLKRANTRSIGAAGDDAPAQAGGSSSNPTASTGAKAAAELKAQYEELQSLRREFAIVRQIQGDFELEIKQLLGGVRQKVAKVREIASADLPAERNFIIAGKSRLDAGSQEVLTLVEDLQDTVDDLKLDVIQRGVKPKPAQVKQISDDIEKATKGLLELERYVQTVKPSWKKTWESELQNIVDEQEFLNHQEGLISDLRDDHAALQEVFANIQQVVKLRGGAKGGKYIPPVPEEGHGGLSTVMLEVRSQSVNHEKRLRALQAAEKQRQKELASRSDDFADELAGFVDGKALRKTGGHLEAERVRQKRDNATIKAMFGGGGSGGAPPPPSSNAFEKPKKFILGRNASSGSVGSAGGSGPAASSSGNVTSGGSGSPSTSNEASPELDSEG</sequence>
<keyword evidence="2" id="KW-1185">Reference proteome</keyword>
<evidence type="ECO:0000313" key="1">
    <source>
        <dbReference type="EMBL" id="PWN48268.1"/>
    </source>
</evidence>
<protein>
    <submittedName>
        <fullName evidence="1">AIP3-domain-containing protein</fullName>
    </submittedName>
</protein>